<dbReference type="GO" id="GO:0003676">
    <property type="term" value="F:nucleic acid binding"/>
    <property type="evidence" value="ECO:0007669"/>
    <property type="project" value="InterPro"/>
</dbReference>
<protein>
    <submittedName>
        <fullName evidence="2">tRNA splicing endonuclease</fullName>
    </submittedName>
</protein>
<dbReference type="Gene3D" id="3.40.1350.150">
    <property type="match status" value="1"/>
</dbReference>
<accession>A0A1N5TCU2</accession>
<keyword evidence="2" id="KW-0378">Hydrolase</keyword>
<dbReference type="EMBL" id="LT719092">
    <property type="protein sequence ID" value="SJK84380.1"/>
    <property type="molecule type" value="Genomic_DNA"/>
</dbReference>
<dbReference type="Proteomes" id="UP000195607">
    <property type="component" value="Chromosome I"/>
</dbReference>
<keyword evidence="2" id="KW-0255">Endonuclease</keyword>
<evidence type="ECO:0000313" key="2">
    <source>
        <dbReference type="EMBL" id="SIM45959.1"/>
    </source>
</evidence>
<reference evidence="4" key="2">
    <citation type="submission" date="2016-06" db="EMBL/GenBank/DDBJ databases">
        <authorList>
            <person name="Toshchakov V.S."/>
        </authorList>
    </citation>
    <scope>NUCLEOTIDE SEQUENCE [LARGE SCALE GENOMIC DNA]</scope>
    <source>
        <strain>PM4 (JCM 30641</strain>
        <strain evidence="4">\VKM B-2940)</strain>
    </source>
</reference>
<dbReference type="OrthoDB" id="46045at2157"/>
<dbReference type="EMBL" id="LT671858">
    <property type="protein sequence ID" value="SIM45959.1"/>
    <property type="molecule type" value="Genomic_DNA"/>
</dbReference>
<reference evidence="2 5" key="1">
    <citation type="submission" date="2016-04" db="EMBL/GenBank/DDBJ databases">
        <authorList>
            <person name="Evans L.H."/>
            <person name="Alamgir A."/>
            <person name="Owens N."/>
            <person name="Weber N.D."/>
            <person name="Virtaneva K."/>
            <person name="Barbian K."/>
            <person name="Babar A."/>
            <person name="Rosenke K."/>
        </authorList>
    </citation>
    <scope>NUCLEOTIDE SEQUENCE [LARGE SCALE GENOMIC DNA]</scope>
    <source>
        <strain evidence="2">S5</strain>
        <strain evidence="5">S5(T) (JCM 30642 \VKM B-2941)</strain>
    </source>
</reference>
<dbReference type="GO" id="GO:0006388">
    <property type="term" value="P:tRNA splicing, via endonucleolytic cleavage and ligation"/>
    <property type="evidence" value="ECO:0007669"/>
    <property type="project" value="InterPro"/>
</dbReference>
<dbReference type="Pfam" id="PF01974">
    <property type="entry name" value="tRNA_int_endo"/>
    <property type="match status" value="1"/>
</dbReference>
<feature type="domain" description="tRNA intron endonuclease catalytic" evidence="1">
    <location>
        <begin position="220"/>
        <end position="292"/>
    </location>
</feature>
<dbReference type="NCBIfam" id="TIGR00324">
    <property type="entry name" value="endA"/>
    <property type="match status" value="1"/>
</dbReference>
<dbReference type="InterPro" id="IPR006677">
    <property type="entry name" value="tRNA_intron_Endonuc_cat-like"/>
</dbReference>
<dbReference type="Proteomes" id="UP000187822">
    <property type="component" value="Chromosome I"/>
</dbReference>
<dbReference type="Gene3D" id="3.40.1350.10">
    <property type="match status" value="1"/>
</dbReference>
<dbReference type="InterPro" id="IPR006676">
    <property type="entry name" value="tRNA_splic"/>
</dbReference>
<keyword evidence="2" id="KW-0540">Nuclease</keyword>
<dbReference type="InterPro" id="IPR011856">
    <property type="entry name" value="tRNA_endonuc-like_dom_sf"/>
</dbReference>
<dbReference type="GeneID" id="41587824"/>
<evidence type="ECO:0000313" key="5">
    <source>
        <dbReference type="Proteomes" id="UP000195607"/>
    </source>
</evidence>
<evidence type="ECO:0000313" key="4">
    <source>
        <dbReference type="Proteomes" id="UP000187822"/>
    </source>
</evidence>
<dbReference type="KEGG" id="cdiv:CPM_0500"/>
<dbReference type="AlphaFoldDB" id="A0A1N5TCU2"/>
<evidence type="ECO:0000259" key="1">
    <source>
        <dbReference type="Pfam" id="PF01974"/>
    </source>
</evidence>
<name>A0A1N5TCU2_9ARCH</name>
<dbReference type="SUPFAM" id="SSF53032">
    <property type="entry name" value="tRNA-intron endonuclease catalytic domain-like"/>
    <property type="match status" value="2"/>
</dbReference>
<reference evidence="3" key="3">
    <citation type="submission" date="2016-06" db="EMBL/GenBank/DDBJ databases">
        <authorList>
            <person name="Olsen C.W."/>
            <person name="Carey S."/>
            <person name="Hinshaw L."/>
            <person name="Karasin A.I."/>
        </authorList>
    </citation>
    <scope>NUCLEOTIDE SEQUENCE [LARGE SCALE GENOMIC DNA]</scope>
    <source>
        <strain evidence="3">PM4</strain>
    </source>
</reference>
<dbReference type="InterPro" id="IPR036167">
    <property type="entry name" value="tRNA_intron_Endo_cat-like_sf"/>
</dbReference>
<dbReference type="CDD" id="cd22363">
    <property type="entry name" value="tRNA-intron_lyase_C"/>
    <property type="match status" value="1"/>
</dbReference>
<evidence type="ECO:0000313" key="3">
    <source>
        <dbReference type="EMBL" id="SJK84380.1"/>
    </source>
</evidence>
<dbReference type="STRING" id="1673428.CPM_0500"/>
<organism evidence="2 5">
    <name type="scientific">Cuniculiplasma divulgatum</name>
    <dbReference type="NCBI Taxonomy" id="1673428"/>
    <lineage>
        <taxon>Archaea</taxon>
        <taxon>Methanobacteriati</taxon>
        <taxon>Thermoplasmatota</taxon>
        <taxon>Thermoplasmata</taxon>
        <taxon>Thermoplasmatales</taxon>
        <taxon>Cuniculiplasmataceae</taxon>
        <taxon>Cuniculiplasma</taxon>
    </lineage>
</organism>
<dbReference type="GO" id="GO:0000213">
    <property type="term" value="F:tRNA-intron lyase activity"/>
    <property type="evidence" value="ECO:0007669"/>
    <property type="project" value="InterPro"/>
</dbReference>
<proteinExistence type="predicted"/>
<keyword evidence="4" id="KW-1185">Reference proteome</keyword>
<dbReference type="RefSeq" id="WP_077075969.1">
    <property type="nucleotide sequence ID" value="NZ_LT671858.1"/>
</dbReference>
<sequence length="311" mass="35986">MENDKEDSYAICNSILFTIENGKSAQYIHSKYNMGVISGRNIILKPFEMLFLYYRNRLKPVNPFYNDSLTLINTLFEENDLYMWRVYLDLKNEGSKISIENECLIISKKNEKLSVKRIIYPIREKSRIDGSWLISISGQNIASVDDDGDITYYTTNTVNLEGNNTPELPSVTPVKIGGRGIHTKDMKPDWMGDHLEDLVILSEGEMNYVNGIENSDPVSRIYRKLISSGLIVKTGFKYGCNFRAYKGSMDDHSDFLIHVLEGENEWYEISRAVRLAASVRKEMIFAMIQDETCHFIRIRRIKNIQEMNLRD</sequence>
<gene>
    <name evidence="3" type="ORF">CPM_0500</name>
    <name evidence="2" type="ORF">CSP5_0528</name>
</gene>